<keyword evidence="7" id="KW-0999">Mitochondrion inner membrane</keyword>
<keyword evidence="5" id="KW-0479">Metal-binding</keyword>
<evidence type="ECO:0000313" key="16">
    <source>
        <dbReference type="Proteomes" id="UP000041254"/>
    </source>
</evidence>
<dbReference type="GO" id="GO:0005509">
    <property type="term" value="F:calcium ion binding"/>
    <property type="evidence" value="ECO:0007669"/>
    <property type="project" value="InterPro"/>
</dbReference>
<evidence type="ECO:0000256" key="9">
    <source>
        <dbReference type="ARBA" id="ARBA00022946"/>
    </source>
</evidence>
<keyword evidence="3" id="KW-0813">Transport</keyword>
<evidence type="ECO:0000256" key="8">
    <source>
        <dbReference type="ARBA" id="ARBA00022837"/>
    </source>
</evidence>
<evidence type="ECO:0000256" key="12">
    <source>
        <dbReference type="ARBA" id="ARBA00023136"/>
    </source>
</evidence>
<evidence type="ECO:0000256" key="5">
    <source>
        <dbReference type="ARBA" id="ARBA00022723"/>
    </source>
</evidence>
<keyword evidence="11" id="KW-0496">Mitochondrion</keyword>
<evidence type="ECO:0000256" key="7">
    <source>
        <dbReference type="ARBA" id="ARBA00022792"/>
    </source>
</evidence>
<evidence type="ECO:0000256" key="4">
    <source>
        <dbReference type="ARBA" id="ARBA00022568"/>
    </source>
</evidence>
<keyword evidence="8" id="KW-0106">Calcium</keyword>
<dbReference type="InterPro" id="IPR002048">
    <property type="entry name" value="EF_hand_dom"/>
</dbReference>
<dbReference type="Pfam" id="PF13833">
    <property type="entry name" value="EF-hand_8"/>
    <property type="match status" value="1"/>
</dbReference>
<dbReference type="EMBL" id="CDMY01001040">
    <property type="protein sequence ID" value="CEM39492.1"/>
    <property type="molecule type" value="Genomic_DNA"/>
</dbReference>
<dbReference type="AlphaFoldDB" id="A0A0G4H6L4"/>
<evidence type="ECO:0000256" key="1">
    <source>
        <dbReference type="ARBA" id="ARBA00004273"/>
    </source>
</evidence>
<dbReference type="OMA" id="YPEYMFF"/>
<evidence type="ECO:0000313" key="15">
    <source>
        <dbReference type="EMBL" id="CEM39492.1"/>
    </source>
</evidence>
<keyword evidence="10" id="KW-0406">Ion transport</keyword>
<dbReference type="InterPro" id="IPR039800">
    <property type="entry name" value="MICU1/2/3"/>
</dbReference>
<evidence type="ECO:0000256" key="3">
    <source>
        <dbReference type="ARBA" id="ARBA00022448"/>
    </source>
</evidence>
<dbReference type="VEuPathDB" id="CryptoDB:Vbra_10706"/>
<dbReference type="SMART" id="SM00054">
    <property type="entry name" value="EFh"/>
    <property type="match status" value="2"/>
</dbReference>
<dbReference type="OrthoDB" id="446427at2759"/>
<protein>
    <recommendedName>
        <fullName evidence="14">EF-hand domain-containing protein</fullName>
    </recommendedName>
</protein>
<dbReference type="PROSITE" id="PS00018">
    <property type="entry name" value="EF_HAND_1"/>
    <property type="match status" value="2"/>
</dbReference>
<comment type="subcellular location">
    <subcellularLocation>
        <location evidence="1">Mitochondrion inner membrane</location>
    </subcellularLocation>
    <subcellularLocation>
        <location evidence="2">Mitochondrion intermembrane space</location>
    </subcellularLocation>
</comment>
<evidence type="ECO:0000256" key="10">
    <source>
        <dbReference type="ARBA" id="ARBA00023065"/>
    </source>
</evidence>
<feature type="domain" description="EF-hand" evidence="14">
    <location>
        <begin position="420"/>
        <end position="455"/>
    </location>
</feature>
<keyword evidence="12" id="KW-0472">Membrane</keyword>
<evidence type="ECO:0000256" key="11">
    <source>
        <dbReference type="ARBA" id="ARBA00023128"/>
    </source>
</evidence>
<name>A0A0G4H6L4_VITBC</name>
<keyword evidence="6" id="KW-0677">Repeat</keyword>
<accession>A0A0G4H6L4</accession>
<evidence type="ECO:0000256" key="6">
    <source>
        <dbReference type="ARBA" id="ARBA00022737"/>
    </source>
</evidence>
<evidence type="ECO:0000256" key="2">
    <source>
        <dbReference type="ARBA" id="ARBA00004569"/>
    </source>
</evidence>
<dbReference type="GO" id="GO:0051560">
    <property type="term" value="P:mitochondrial calcium ion homeostasis"/>
    <property type="evidence" value="ECO:0007669"/>
    <property type="project" value="TreeGrafter"/>
</dbReference>
<dbReference type="InterPro" id="IPR011992">
    <property type="entry name" value="EF-hand-dom_pair"/>
</dbReference>
<dbReference type="InterPro" id="IPR018247">
    <property type="entry name" value="EF_Hand_1_Ca_BS"/>
</dbReference>
<comment type="similarity">
    <text evidence="13">Belongs to the MICU1 family. MICU1 subfamily.</text>
</comment>
<dbReference type="PANTHER" id="PTHR12294">
    <property type="entry name" value="EF HAND DOMAIN FAMILY A1,A2-RELATED"/>
    <property type="match status" value="1"/>
</dbReference>
<keyword evidence="4" id="KW-0109">Calcium transport</keyword>
<gene>
    <name evidence="15" type="ORF">Vbra_10706</name>
</gene>
<dbReference type="GO" id="GO:0005758">
    <property type="term" value="C:mitochondrial intermembrane space"/>
    <property type="evidence" value="ECO:0007669"/>
    <property type="project" value="UniProtKB-SubCell"/>
</dbReference>
<keyword evidence="16" id="KW-1185">Reference proteome</keyword>
<proteinExistence type="inferred from homology"/>
<organism evidence="15 16">
    <name type="scientific">Vitrella brassicaformis (strain CCMP3155)</name>
    <dbReference type="NCBI Taxonomy" id="1169540"/>
    <lineage>
        <taxon>Eukaryota</taxon>
        <taxon>Sar</taxon>
        <taxon>Alveolata</taxon>
        <taxon>Colpodellida</taxon>
        <taxon>Vitrellaceae</taxon>
        <taxon>Vitrella</taxon>
    </lineage>
</organism>
<dbReference type="SUPFAM" id="SSF47473">
    <property type="entry name" value="EF-hand"/>
    <property type="match status" value="3"/>
</dbReference>
<dbReference type="InParanoid" id="A0A0G4H6L4"/>
<dbReference type="PROSITE" id="PS50222">
    <property type="entry name" value="EF_HAND_2"/>
    <property type="match status" value="2"/>
</dbReference>
<dbReference type="Pfam" id="PF13202">
    <property type="entry name" value="EF-hand_5"/>
    <property type="match status" value="1"/>
</dbReference>
<feature type="domain" description="EF-hand" evidence="14">
    <location>
        <begin position="168"/>
        <end position="195"/>
    </location>
</feature>
<dbReference type="Gene3D" id="1.10.238.10">
    <property type="entry name" value="EF-hand"/>
    <property type="match status" value="2"/>
</dbReference>
<dbReference type="STRING" id="1169540.A0A0G4H6L4"/>
<dbReference type="Proteomes" id="UP000041254">
    <property type="component" value="Unassembled WGS sequence"/>
</dbReference>
<reference evidence="15 16" key="1">
    <citation type="submission" date="2014-11" db="EMBL/GenBank/DDBJ databases">
        <authorList>
            <person name="Zhu J."/>
            <person name="Qi W."/>
            <person name="Song R."/>
        </authorList>
    </citation>
    <scope>NUCLEOTIDE SEQUENCE [LARGE SCALE GENOMIC DNA]</scope>
</reference>
<evidence type="ECO:0000259" key="14">
    <source>
        <dbReference type="PROSITE" id="PS50222"/>
    </source>
</evidence>
<keyword evidence="9" id="KW-0809">Transit peptide</keyword>
<evidence type="ECO:0000256" key="13">
    <source>
        <dbReference type="ARBA" id="ARBA00038333"/>
    </source>
</evidence>
<sequence length="485" mass="53949">MASQLRLAAAISFPTLSAAFDALNHRRRKGILQTSTDRTHQRDTHPRRWAFLSCSVAYASSGGTESAVAKSAGGEAAKKGEELRAKLESALQALGPRRITGNYENRLKSCAAPEKVFEYFASIADKRTKDRFMNKDDFVNAIIPYNFFKPSETSASLEAVPGAGGMSVFDVADSNKDGRISFAEFLFFTTLLSTPANDFELAFRLFGKTANEGSSASTAKRREASVTYDEFVKLMTTMIKRSPRGGRYRSAALGSSGMKLPDGRGVSFNDSPEAVCKECLSGTLGDHLFGKTRDRPLPWHKFDELLFLLHEEVLFIEFNRCGDVQGRSKDASLSASEFARLFVGFVLPAQMENLAERIRTLTFRNERVTFADYLAFDKCVRKIDDFKTAVRLTEGDRGLTRECLASVLNILSRDVESDRDFGPLVDVVFRVFDVDGSGSLEFHEFFTLLKHRQSYFNFPEYGFGSKIEQLAGCVKTMYHIVAAKG</sequence>
<dbReference type="GO" id="GO:1990246">
    <property type="term" value="C:uniplex complex"/>
    <property type="evidence" value="ECO:0007669"/>
    <property type="project" value="TreeGrafter"/>
</dbReference>
<dbReference type="PANTHER" id="PTHR12294:SF1">
    <property type="entry name" value="CALCIUM UPTAKE PROTEIN 1, MITOCHONDRIAL"/>
    <property type="match status" value="1"/>
</dbReference>
<dbReference type="GO" id="GO:0036444">
    <property type="term" value="P:calcium import into the mitochondrion"/>
    <property type="evidence" value="ECO:0007669"/>
    <property type="project" value="TreeGrafter"/>
</dbReference>